<feature type="compositionally biased region" description="Basic and acidic residues" evidence="1">
    <location>
        <begin position="400"/>
        <end position="415"/>
    </location>
</feature>
<feature type="region of interest" description="Disordered" evidence="1">
    <location>
        <begin position="977"/>
        <end position="1010"/>
    </location>
</feature>
<feature type="region of interest" description="Disordered" evidence="1">
    <location>
        <begin position="1130"/>
        <end position="1173"/>
    </location>
</feature>
<protein>
    <submittedName>
        <fullName evidence="4">Corin</fullName>
    </submittedName>
</protein>
<dbReference type="Proteomes" id="UP000007151">
    <property type="component" value="Unassembled WGS sequence"/>
</dbReference>
<feature type="compositionally biased region" description="Polar residues" evidence="1">
    <location>
        <begin position="837"/>
        <end position="856"/>
    </location>
</feature>
<keyword evidence="2" id="KW-0472">Membrane</keyword>
<feature type="region of interest" description="Disordered" evidence="1">
    <location>
        <begin position="1185"/>
        <end position="1209"/>
    </location>
</feature>
<keyword evidence="2" id="KW-0812">Transmembrane</keyword>
<feature type="compositionally biased region" description="Basic and acidic residues" evidence="1">
    <location>
        <begin position="458"/>
        <end position="474"/>
    </location>
</feature>
<feature type="domain" description="SEA" evidence="3">
    <location>
        <begin position="151"/>
        <end position="265"/>
    </location>
</feature>
<evidence type="ECO:0000259" key="3">
    <source>
        <dbReference type="PROSITE" id="PS50024"/>
    </source>
</evidence>
<evidence type="ECO:0000313" key="4">
    <source>
        <dbReference type="EMBL" id="OWR51461.1"/>
    </source>
</evidence>
<comment type="caution">
    <text evidence="4">The sequence shown here is derived from an EMBL/GenBank/DDBJ whole genome shotgun (WGS) entry which is preliminary data.</text>
</comment>
<dbReference type="InterPro" id="IPR036364">
    <property type="entry name" value="SEA_dom_sf"/>
</dbReference>
<feature type="transmembrane region" description="Helical" evidence="2">
    <location>
        <begin position="46"/>
        <end position="71"/>
    </location>
</feature>
<feature type="region of interest" description="Disordered" evidence="1">
    <location>
        <begin position="836"/>
        <end position="856"/>
    </location>
</feature>
<feature type="compositionally biased region" description="Low complexity" evidence="1">
    <location>
        <begin position="995"/>
        <end position="1010"/>
    </location>
</feature>
<dbReference type="STRING" id="278856.A0A212FCJ6"/>
<dbReference type="PROSITE" id="PS50024">
    <property type="entry name" value="SEA"/>
    <property type="match status" value="1"/>
</dbReference>
<feature type="compositionally biased region" description="Low complexity" evidence="1">
    <location>
        <begin position="1185"/>
        <end position="1195"/>
    </location>
</feature>
<accession>A0A212FCJ6</accession>
<evidence type="ECO:0000256" key="1">
    <source>
        <dbReference type="SAM" id="MobiDB-lite"/>
    </source>
</evidence>
<feature type="compositionally biased region" description="Polar residues" evidence="1">
    <location>
        <begin position="532"/>
        <end position="550"/>
    </location>
</feature>
<dbReference type="Pfam" id="PF01390">
    <property type="entry name" value="SEA"/>
    <property type="match status" value="1"/>
</dbReference>
<feature type="compositionally biased region" description="Basic and acidic residues" evidence="1">
    <location>
        <begin position="98"/>
        <end position="120"/>
    </location>
</feature>
<feature type="compositionally biased region" description="Polar residues" evidence="1">
    <location>
        <begin position="121"/>
        <end position="142"/>
    </location>
</feature>
<keyword evidence="2" id="KW-1133">Transmembrane helix</keyword>
<reference evidence="4 5" key="1">
    <citation type="journal article" date="2011" name="Cell">
        <title>The monarch butterfly genome yields insights into long-distance migration.</title>
        <authorList>
            <person name="Zhan S."/>
            <person name="Merlin C."/>
            <person name="Boore J.L."/>
            <person name="Reppert S.M."/>
        </authorList>
    </citation>
    <scope>NUCLEOTIDE SEQUENCE [LARGE SCALE GENOMIC DNA]</scope>
    <source>
        <strain evidence="4">F-2</strain>
    </source>
</reference>
<organism evidence="4 5">
    <name type="scientific">Danaus plexippus plexippus</name>
    <dbReference type="NCBI Taxonomy" id="278856"/>
    <lineage>
        <taxon>Eukaryota</taxon>
        <taxon>Metazoa</taxon>
        <taxon>Ecdysozoa</taxon>
        <taxon>Arthropoda</taxon>
        <taxon>Hexapoda</taxon>
        <taxon>Insecta</taxon>
        <taxon>Pterygota</taxon>
        <taxon>Neoptera</taxon>
        <taxon>Endopterygota</taxon>
        <taxon>Lepidoptera</taxon>
        <taxon>Glossata</taxon>
        <taxon>Ditrysia</taxon>
        <taxon>Papilionoidea</taxon>
        <taxon>Nymphalidae</taxon>
        <taxon>Danainae</taxon>
        <taxon>Danaini</taxon>
        <taxon>Danaina</taxon>
        <taxon>Danaus</taxon>
        <taxon>Danaus</taxon>
    </lineage>
</organism>
<feature type="compositionally biased region" description="Low complexity" evidence="1">
    <location>
        <begin position="1157"/>
        <end position="1173"/>
    </location>
</feature>
<feature type="region of interest" description="Disordered" evidence="1">
    <location>
        <begin position="329"/>
        <end position="558"/>
    </location>
</feature>
<proteinExistence type="predicted"/>
<feature type="compositionally biased region" description="Basic and acidic residues" evidence="1">
    <location>
        <begin position="486"/>
        <end position="502"/>
    </location>
</feature>
<sequence length="1484" mass="165180">MDQPPREIEKLLHKTEGLMSKDVEKGEKLYVTADKRGEKGGCKRPLCWTLLGLVVAAIVALIVLAATGILFSNSPTALEPYNSSVSSARAFSGITHVHSHDHDHSHDHNHDHDHDDHGRNEQPTTPPFGTQSDEAQEPSISGESGDMSIYVPKTVEGELRIDNEVFTPALEDPESDEYRDFKANFGDALKHALFNRNSLENGDNEIMVEVVQIRNGSIIVTYRIHWIPKHNSEQKTEELLTPNILQTKLDNYLNDNHRMISIYHVAEGNLSTRQVLDLCKINNYDCEYKCEFDEATLEFNCICPPGQIIDVNSPKKCVTLLYDPERRNKAETTTAKMTSLEPNVNIMESSAEDEKSESEHDMENTYDWKDDRQTMPQTTPEAETDLNFSHLFGQTNSETPKPEPEPSSEEVKPEPEPEPVQSKPSPESIPESKPQSEPLPEPEPTSEPEPEPQPTSEPKPEPEPEPASEPRPEPEPQPEPEPEPSSEPKPEPEPQPEPKPEPEPEPTSEPQPEPPSQKDLESTVVPEPNPITEINAQSEPKPTMMYNSEPRSAPNYGVEPEVTTDSMQTMRSIDEIYNSHEATTMAMPEAGRTLAPLTSDEISSILKQNEESASMTENNQPISDHATFDLDSIIGLNSNESSQTSNDDAATETNSEFTPVTINSNKNNMVESIPMTTTMKTISDAKMIDEDPNGSKMNIASGSIEAEPLSTTEFNINNYTVSDNEWLEYDDNNKSTSSIDMNSDINKEMESQMQTEINNEQITKTETRSSKTFGDFLYETTTEKLSEMYNDDITFDLIKKNVEMPVMETTPFTDTENQEPTENTLDIIGINAEDMTSKSSVETTTSQSTAKSETYKPTTEVEPVILKEMGFGLTTESNVKTSPDNKIIVDSPTQEKELFNTNTEPIETTTAKMEISPIFSLNEQNKNTKEDKELIKALEITTVSTDEAEETTTKRNTSDESTDVTFDTISLLYNRSSKSMDDKENTATEVTISNDIQSSSGESSTDSDWLSESVTEMNYEELVNKMNSPVTTEMPLIKVDENMSHGVNKDDFEPDYLNIGSKSNKMTDHEEPLYGMITDYDSEDSRVKRVNMAGKENKTTSIEETMTLNSSQNTVFETTTVSQYIYKAGGSSSKEEDIQPVVSSPAPVWEETEVENHTTSSPSSSQETNESNQQNINANVTSTTTSVPFATTPSSNDQNNSGSEANQNEMKDSIAENTSLVNNLNVTIYEISNTTDNQSFVSTNPSNPLQPEIISHIDHETDMNPFLPEAENNKILVKKLQEGHDIEPTNVNETQNESVDDHNTNTSNIAAMEPKQSVEETAQMNNLNVIGVAGVKPETTTAASSEDDLIFNHLYTNSISRDETFTTTEINKPVDDVPTLEDDKDVLPISTFLLDTDDLDVTKTPPSSSENELKSRASIDVTSSKSNEDVNQFLNVVPIEAEKSNEALNKNLNSESIQELNDISDSPKKSDRTIDVNNLEARYF</sequence>
<feature type="compositionally biased region" description="Basic and acidic residues" evidence="1">
    <location>
        <begin position="357"/>
        <end position="373"/>
    </location>
</feature>
<dbReference type="PANTHER" id="PTHR34403:SF14">
    <property type="entry name" value="OS05G0225800 PROTEIN"/>
    <property type="match status" value="1"/>
</dbReference>
<dbReference type="InterPro" id="IPR000082">
    <property type="entry name" value="SEA_dom"/>
</dbReference>
<feature type="region of interest" description="Disordered" evidence="1">
    <location>
        <begin position="98"/>
        <end position="148"/>
    </location>
</feature>
<keyword evidence="5" id="KW-1185">Reference proteome</keyword>
<feature type="region of interest" description="Disordered" evidence="1">
    <location>
        <begin position="1399"/>
        <end position="1424"/>
    </location>
</feature>
<feature type="compositionally biased region" description="Polar residues" evidence="1">
    <location>
        <begin position="1196"/>
        <end position="1208"/>
    </location>
</feature>
<dbReference type="EMBL" id="AGBW02009180">
    <property type="protein sequence ID" value="OWR51461.1"/>
    <property type="molecule type" value="Genomic_DNA"/>
</dbReference>
<feature type="compositionally biased region" description="Polar residues" evidence="1">
    <location>
        <begin position="331"/>
        <end position="342"/>
    </location>
</feature>
<evidence type="ECO:0000256" key="2">
    <source>
        <dbReference type="SAM" id="Phobius"/>
    </source>
</evidence>
<dbReference type="KEGG" id="dpl:KGM_208748"/>
<dbReference type="PANTHER" id="PTHR34403">
    <property type="entry name" value="TOL-PAL SYSTEM PROTEIN TOLA"/>
    <property type="match status" value="1"/>
</dbReference>
<evidence type="ECO:0000313" key="5">
    <source>
        <dbReference type="Proteomes" id="UP000007151"/>
    </source>
</evidence>
<dbReference type="InterPro" id="IPR050972">
    <property type="entry name" value="SDr-like"/>
</dbReference>
<dbReference type="SUPFAM" id="SSF82671">
    <property type="entry name" value="SEA domain"/>
    <property type="match status" value="1"/>
</dbReference>
<feature type="compositionally biased region" description="Pro residues" evidence="1">
    <location>
        <begin position="505"/>
        <end position="515"/>
    </location>
</feature>
<dbReference type="eggNOG" id="KOG3627">
    <property type="taxonomic scope" value="Eukaryota"/>
</dbReference>
<feature type="compositionally biased region" description="Low complexity" evidence="1">
    <location>
        <begin position="419"/>
        <end position="436"/>
    </location>
</feature>
<name>A0A212FCJ6_DANPL</name>
<gene>
    <name evidence="4" type="ORF">KGM_208748</name>
</gene>
<dbReference type="InParanoid" id="A0A212FCJ6"/>